<reference evidence="2" key="1">
    <citation type="submission" date="2023-02" db="EMBL/GenBank/DDBJ databases">
        <title>Genome of toxic invasive species Heracleum sosnowskyi carries increased number of genes despite the absence of recent whole-genome duplications.</title>
        <authorList>
            <person name="Schelkunov M."/>
            <person name="Shtratnikova V."/>
            <person name="Makarenko M."/>
            <person name="Klepikova A."/>
            <person name="Omelchenko D."/>
            <person name="Novikova G."/>
            <person name="Obukhova E."/>
            <person name="Bogdanov V."/>
            <person name="Penin A."/>
            <person name="Logacheva M."/>
        </authorList>
    </citation>
    <scope>NUCLEOTIDE SEQUENCE</scope>
    <source>
        <strain evidence="2">Hsosn_3</strain>
        <tissue evidence="2">Leaf</tissue>
    </source>
</reference>
<accession>A0AAD8MVK8</accession>
<evidence type="ECO:0000313" key="2">
    <source>
        <dbReference type="EMBL" id="KAK1386704.1"/>
    </source>
</evidence>
<name>A0AAD8MVK8_9APIA</name>
<proteinExistence type="predicted"/>
<feature type="compositionally biased region" description="Polar residues" evidence="1">
    <location>
        <begin position="1"/>
        <end position="24"/>
    </location>
</feature>
<comment type="caution">
    <text evidence="2">The sequence shown here is derived from an EMBL/GenBank/DDBJ whole genome shotgun (WGS) entry which is preliminary data.</text>
</comment>
<dbReference type="AlphaFoldDB" id="A0AAD8MVK8"/>
<feature type="region of interest" description="Disordered" evidence="1">
    <location>
        <begin position="1"/>
        <end position="26"/>
    </location>
</feature>
<reference evidence="2" key="2">
    <citation type="submission" date="2023-05" db="EMBL/GenBank/DDBJ databases">
        <authorList>
            <person name="Schelkunov M.I."/>
        </authorList>
    </citation>
    <scope>NUCLEOTIDE SEQUENCE</scope>
    <source>
        <strain evidence="2">Hsosn_3</strain>
        <tissue evidence="2">Leaf</tissue>
    </source>
</reference>
<evidence type="ECO:0000313" key="3">
    <source>
        <dbReference type="Proteomes" id="UP001237642"/>
    </source>
</evidence>
<dbReference type="EMBL" id="JAUIZM010000004">
    <property type="protein sequence ID" value="KAK1386704.1"/>
    <property type="molecule type" value="Genomic_DNA"/>
</dbReference>
<dbReference type="Proteomes" id="UP001237642">
    <property type="component" value="Unassembled WGS sequence"/>
</dbReference>
<evidence type="ECO:0000256" key="1">
    <source>
        <dbReference type="SAM" id="MobiDB-lite"/>
    </source>
</evidence>
<protein>
    <submittedName>
        <fullName evidence="2">Uncharacterized protein</fullName>
    </submittedName>
</protein>
<sequence length="179" mass="20216">MHPSPCQISSSDKSAPHTTFNTMERPSREHLVLGLQRATSPLHGPSMHQPQMEDLTNLSYGYHAKKITVHIIRNIEDCLHGSSVPLFSFNLKSWPYILSKLNTIATLTDVGGIIMDAGDMEYKHNDIKRVDVRLIDNSKCGRNYITPISRSSFMLLVVDHSGNTKFTLQERELQQLTGR</sequence>
<keyword evidence="3" id="KW-1185">Reference proteome</keyword>
<organism evidence="2 3">
    <name type="scientific">Heracleum sosnowskyi</name>
    <dbReference type="NCBI Taxonomy" id="360622"/>
    <lineage>
        <taxon>Eukaryota</taxon>
        <taxon>Viridiplantae</taxon>
        <taxon>Streptophyta</taxon>
        <taxon>Embryophyta</taxon>
        <taxon>Tracheophyta</taxon>
        <taxon>Spermatophyta</taxon>
        <taxon>Magnoliopsida</taxon>
        <taxon>eudicotyledons</taxon>
        <taxon>Gunneridae</taxon>
        <taxon>Pentapetalae</taxon>
        <taxon>asterids</taxon>
        <taxon>campanulids</taxon>
        <taxon>Apiales</taxon>
        <taxon>Apiaceae</taxon>
        <taxon>Apioideae</taxon>
        <taxon>apioid superclade</taxon>
        <taxon>Tordylieae</taxon>
        <taxon>Tordyliinae</taxon>
        <taxon>Heracleum</taxon>
    </lineage>
</organism>
<gene>
    <name evidence="2" type="ORF">POM88_014882</name>
</gene>